<evidence type="ECO:0000256" key="2">
    <source>
        <dbReference type="ARBA" id="ARBA00006728"/>
    </source>
</evidence>
<keyword evidence="5 8" id="KW-0804">Transcription</keyword>
<dbReference type="GO" id="GO:0010218">
    <property type="term" value="P:response to far red light"/>
    <property type="evidence" value="ECO:0007669"/>
    <property type="project" value="EnsemblPlants"/>
</dbReference>
<dbReference type="PANTHER" id="PTHR31734">
    <property type="entry name" value="AUXIN-RESPONSIVE PROTEIN IAA17"/>
    <property type="match status" value="1"/>
</dbReference>
<protein>
    <recommendedName>
        <fullName evidence="8">Auxin-responsive protein</fullName>
    </recommendedName>
</protein>
<comment type="function">
    <text evidence="8">Aux/IAA proteins are short-lived transcriptional factors that function as repressors of early auxin response genes at low auxin concentrations.</text>
</comment>
<evidence type="ECO:0000259" key="9">
    <source>
        <dbReference type="PROSITE" id="PS51745"/>
    </source>
</evidence>
<dbReference type="GO" id="GO:0009734">
    <property type="term" value="P:auxin-activated signaling pathway"/>
    <property type="evidence" value="ECO:0007669"/>
    <property type="project" value="UniProtKB-UniRule"/>
</dbReference>
<dbReference type="OMA" id="TMFTKDK"/>
<reference evidence="11" key="2">
    <citation type="journal article" date="2018" name="BMC Genomics">
        <title>A manually annotated Actinidia chinensis var. chinensis (kiwifruit) genome highlights the challenges associated with draft genomes and gene prediction in plants.</title>
        <authorList>
            <person name="Pilkington S.M."/>
            <person name="Crowhurst R."/>
            <person name="Hilario E."/>
            <person name="Nardozza S."/>
            <person name="Fraser L."/>
            <person name="Peng Y."/>
            <person name="Gunaseelan K."/>
            <person name="Simpson R."/>
            <person name="Tahir J."/>
            <person name="Deroles S.C."/>
            <person name="Templeton K."/>
            <person name="Luo Z."/>
            <person name="Davy M."/>
            <person name="Cheng C."/>
            <person name="McNeilage M."/>
            <person name="Scaglione D."/>
            <person name="Liu Y."/>
            <person name="Zhang Q."/>
            <person name="Datson P."/>
            <person name="De Silva N."/>
            <person name="Gardiner S.E."/>
            <person name="Bassett H."/>
            <person name="Chagne D."/>
            <person name="McCallum J."/>
            <person name="Dzierzon H."/>
            <person name="Deng C."/>
            <person name="Wang Y.Y."/>
            <person name="Barron L."/>
            <person name="Manako K."/>
            <person name="Bowen J."/>
            <person name="Foster T.M."/>
            <person name="Erridge Z.A."/>
            <person name="Tiffin H."/>
            <person name="Waite C.N."/>
            <person name="Davies K.M."/>
            <person name="Grierson E.P."/>
            <person name="Laing W.A."/>
            <person name="Kirk R."/>
            <person name="Chen X."/>
            <person name="Wood M."/>
            <person name="Montefiori M."/>
            <person name="Brummell D.A."/>
            <person name="Schwinn K.E."/>
            <person name="Catanach A."/>
            <person name="Fullerton C."/>
            <person name="Li D."/>
            <person name="Meiyalaghan S."/>
            <person name="Nieuwenhuizen N."/>
            <person name="Read N."/>
            <person name="Prakash R."/>
            <person name="Hunter D."/>
            <person name="Zhang H."/>
            <person name="McKenzie M."/>
            <person name="Knabel M."/>
            <person name="Harris A."/>
            <person name="Allan A.C."/>
            <person name="Gleave A."/>
            <person name="Chen A."/>
            <person name="Janssen B.J."/>
            <person name="Plunkett B."/>
            <person name="Ampomah-Dwamena C."/>
            <person name="Voogd C."/>
            <person name="Leif D."/>
            <person name="Lafferty D."/>
            <person name="Souleyre E.J.F."/>
            <person name="Varkonyi-Gasic E."/>
            <person name="Gambi F."/>
            <person name="Hanley J."/>
            <person name="Yao J.L."/>
            <person name="Cheung J."/>
            <person name="David K.M."/>
            <person name="Warren B."/>
            <person name="Marsh K."/>
            <person name="Snowden K.C."/>
            <person name="Lin-Wang K."/>
            <person name="Brian L."/>
            <person name="Martinez-Sanchez M."/>
            <person name="Wang M."/>
            <person name="Ileperuma N."/>
            <person name="Macnee N."/>
            <person name="Campin R."/>
            <person name="McAtee P."/>
            <person name="Drummond R.S.M."/>
            <person name="Espley R.V."/>
            <person name="Ireland H.S."/>
            <person name="Wu R."/>
            <person name="Atkinson R.G."/>
            <person name="Karunairetnam S."/>
            <person name="Bulley S."/>
            <person name="Chunkath S."/>
            <person name="Hanley Z."/>
            <person name="Storey R."/>
            <person name="Thrimawithana A.H."/>
            <person name="Thomson S."/>
            <person name="David C."/>
            <person name="Testolin R."/>
            <person name="Huang H."/>
            <person name="Hellens R.P."/>
            <person name="Schaffer R.J."/>
        </authorList>
    </citation>
    <scope>NUCLEOTIDE SEQUENCE [LARGE SCALE GENOMIC DNA]</scope>
    <source>
        <strain evidence="11">cv. Red5</strain>
    </source>
</reference>
<gene>
    <name evidence="10" type="ORF">CEY00_Acc22474</name>
</gene>
<sequence length="222" mass="25159">MELELGLALSLTNNNPTKGFDLNVHNGIGGWGNHECCLETEIEGNKKRGFGDAFENGGGRNLKLSLFSWKGQPNEDDDGEEERKRNSYTEDMDIEGEESDVVGWPPIKSWRKKLLHQHQGRRIVNDQAVERGSRGSSAMYVKVKMEGVAIGRKIDLRLFHSYHTLRDSLISMFAKLEKCEGDNGHYTLLYQDKDGDWLLAGDVPWKTFMESVCRLEILRNAG</sequence>
<evidence type="ECO:0000256" key="3">
    <source>
        <dbReference type="ARBA" id="ARBA00022491"/>
    </source>
</evidence>
<proteinExistence type="inferred from homology"/>
<name>A0A2R6Q2M6_ACTCC</name>
<evidence type="ECO:0000256" key="4">
    <source>
        <dbReference type="ARBA" id="ARBA00023015"/>
    </source>
</evidence>
<keyword evidence="3 8" id="KW-0678">Repressor</keyword>
<dbReference type="Gene3D" id="3.10.20.90">
    <property type="entry name" value="Phosphatidylinositol 3-kinase Catalytic Subunit, Chain A, domain 1"/>
    <property type="match status" value="1"/>
</dbReference>
<evidence type="ECO:0000256" key="7">
    <source>
        <dbReference type="ARBA" id="ARBA00023294"/>
    </source>
</evidence>
<comment type="subcellular location">
    <subcellularLocation>
        <location evidence="1 8">Nucleus</location>
    </subcellularLocation>
</comment>
<evidence type="ECO:0000256" key="1">
    <source>
        <dbReference type="ARBA" id="ARBA00004123"/>
    </source>
</evidence>
<keyword evidence="4 8" id="KW-0805">Transcription regulation</keyword>
<comment type="subunit">
    <text evidence="8">Homodimers and heterodimers.</text>
</comment>
<dbReference type="Gramene" id="PSS01116">
    <property type="protein sequence ID" value="PSS01116"/>
    <property type="gene ID" value="CEY00_Acc22474"/>
</dbReference>
<dbReference type="PROSITE" id="PS51745">
    <property type="entry name" value="PB1"/>
    <property type="match status" value="1"/>
</dbReference>
<comment type="similarity">
    <text evidence="2 8">Belongs to the Aux/IAA family.</text>
</comment>
<dbReference type="FunCoup" id="A0A2R6Q2M6">
    <property type="interactions" value="339"/>
</dbReference>
<dbReference type="AlphaFoldDB" id="A0A2R6Q2M6"/>
<evidence type="ECO:0000256" key="6">
    <source>
        <dbReference type="ARBA" id="ARBA00023242"/>
    </source>
</evidence>
<comment type="caution">
    <text evidence="10">The sequence shown here is derived from an EMBL/GenBank/DDBJ whole genome shotgun (WGS) entry which is preliminary data.</text>
</comment>
<keyword evidence="6 8" id="KW-0539">Nucleus</keyword>
<dbReference type="InParanoid" id="A0A2R6Q2M6"/>
<dbReference type="GO" id="GO:0005634">
    <property type="term" value="C:nucleus"/>
    <property type="evidence" value="ECO:0007669"/>
    <property type="project" value="UniProtKB-SubCell"/>
</dbReference>
<dbReference type="GO" id="GO:0006355">
    <property type="term" value="P:regulation of DNA-templated transcription"/>
    <property type="evidence" value="ECO:0007669"/>
    <property type="project" value="InterPro"/>
</dbReference>
<dbReference type="GO" id="GO:0009635">
    <property type="term" value="P:response to herbicide"/>
    <property type="evidence" value="ECO:0007669"/>
    <property type="project" value="EnsemblPlants"/>
</dbReference>
<accession>A0A2R6Q2M6</accession>
<dbReference type="SUPFAM" id="SSF54277">
    <property type="entry name" value="CAD &amp; PB1 domains"/>
    <property type="match status" value="1"/>
</dbReference>
<keyword evidence="11" id="KW-1185">Reference proteome</keyword>
<reference evidence="10 11" key="1">
    <citation type="submission" date="2017-07" db="EMBL/GenBank/DDBJ databases">
        <title>An improved, manually edited Actinidia chinensis var. chinensis (kiwifruit) genome highlights the challenges associated with draft genomes and gene prediction in plants.</title>
        <authorList>
            <person name="Pilkington S."/>
            <person name="Crowhurst R."/>
            <person name="Hilario E."/>
            <person name="Nardozza S."/>
            <person name="Fraser L."/>
            <person name="Peng Y."/>
            <person name="Gunaseelan K."/>
            <person name="Simpson R."/>
            <person name="Tahir J."/>
            <person name="Deroles S."/>
            <person name="Templeton K."/>
            <person name="Luo Z."/>
            <person name="Davy M."/>
            <person name="Cheng C."/>
            <person name="Mcneilage M."/>
            <person name="Scaglione D."/>
            <person name="Liu Y."/>
            <person name="Zhang Q."/>
            <person name="Datson P."/>
            <person name="De Silva N."/>
            <person name="Gardiner S."/>
            <person name="Bassett H."/>
            <person name="Chagne D."/>
            <person name="Mccallum J."/>
            <person name="Dzierzon H."/>
            <person name="Deng C."/>
            <person name="Wang Y.-Y."/>
            <person name="Barron N."/>
            <person name="Manako K."/>
            <person name="Bowen J."/>
            <person name="Foster T."/>
            <person name="Erridge Z."/>
            <person name="Tiffin H."/>
            <person name="Waite C."/>
            <person name="Davies K."/>
            <person name="Grierson E."/>
            <person name="Laing W."/>
            <person name="Kirk R."/>
            <person name="Chen X."/>
            <person name="Wood M."/>
            <person name="Montefiori M."/>
            <person name="Brummell D."/>
            <person name="Schwinn K."/>
            <person name="Catanach A."/>
            <person name="Fullerton C."/>
            <person name="Li D."/>
            <person name="Meiyalaghan S."/>
            <person name="Nieuwenhuizen N."/>
            <person name="Read N."/>
            <person name="Prakash R."/>
            <person name="Hunter D."/>
            <person name="Zhang H."/>
            <person name="Mckenzie M."/>
            <person name="Knabel M."/>
            <person name="Harris A."/>
            <person name="Allan A."/>
            <person name="Chen A."/>
            <person name="Janssen B."/>
            <person name="Plunkett B."/>
            <person name="Dwamena C."/>
            <person name="Voogd C."/>
            <person name="Leif D."/>
            <person name="Lafferty D."/>
            <person name="Souleyre E."/>
            <person name="Varkonyi-Gasic E."/>
            <person name="Gambi F."/>
            <person name="Hanley J."/>
            <person name="Yao J.-L."/>
            <person name="Cheung J."/>
            <person name="David K."/>
            <person name="Warren B."/>
            <person name="Marsh K."/>
            <person name="Snowden K."/>
            <person name="Lin-Wang K."/>
            <person name="Brian L."/>
            <person name="Martinez-Sanchez M."/>
            <person name="Wang M."/>
            <person name="Ileperuma N."/>
            <person name="Macnee N."/>
            <person name="Campin R."/>
            <person name="Mcatee P."/>
            <person name="Drummond R."/>
            <person name="Espley R."/>
            <person name="Ireland H."/>
            <person name="Wu R."/>
            <person name="Atkinson R."/>
            <person name="Karunairetnam S."/>
            <person name="Bulley S."/>
            <person name="Chunkath S."/>
            <person name="Hanley Z."/>
            <person name="Storey R."/>
            <person name="Thrimawithana A."/>
            <person name="Thomson S."/>
            <person name="David C."/>
            <person name="Testolin R."/>
        </authorList>
    </citation>
    <scope>NUCLEOTIDE SEQUENCE [LARGE SCALE GENOMIC DNA]</scope>
    <source>
        <strain evidence="11">cv. Red5</strain>
        <tissue evidence="10">Young leaf</tissue>
    </source>
</reference>
<keyword evidence="7 8" id="KW-0927">Auxin signaling pathway</keyword>
<dbReference type="InterPro" id="IPR053793">
    <property type="entry name" value="PB1-like"/>
</dbReference>
<organism evidence="10 11">
    <name type="scientific">Actinidia chinensis var. chinensis</name>
    <name type="common">Chinese soft-hair kiwi</name>
    <dbReference type="NCBI Taxonomy" id="1590841"/>
    <lineage>
        <taxon>Eukaryota</taxon>
        <taxon>Viridiplantae</taxon>
        <taxon>Streptophyta</taxon>
        <taxon>Embryophyta</taxon>
        <taxon>Tracheophyta</taxon>
        <taxon>Spermatophyta</taxon>
        <taxon>Magnoliopsida</taxon>
        <taxon>eudicotyledons</taxon>
        <taxon>Gunneridae</taxon>
        <taxon>Pentapetalae</taxon>
        <taxon>asterids</taxon>
        <taxon>Ericales</taxon>
        <taxon>Actinidiaceae</taxon>
        <taxon>Actinidia</taxon>
    </lineage>
</organism>
<dbReference type="PANTHER" id="PTHR31734:SF44">
    <property type="entry name" value="AUXIN-RESPONSIVE PROTEIN"/>
    <property type="match status" value="1"/>
</dbReference>
<evidence type="ECO:0000256" key="8">
    <source>
        <dbReference type="RuleBase" id="RU004549"/>
    </source>
</evidence>
<evidence type="ECO:0000313" key="10">
    <source>
        <dbReference type="EMBL" id="PSS01116.1"/>
    </source>
</evidence>
<dbReference type="EMBL" id="NKQK01000020">
    <property type="protein sequence ID" value="PSS01116.1"/>
    <property type="molecule type" value="Genomic_DNA"/>
</dbReference>
<dbReference type="InterPro" id="IPR033389">
    <property type="entry name" value="AUX/IAA_dom"/>
</dbReference>
<dbReference type="Pfam" id="PF02309">
    <property type="entry name" value="AUX_IAA"/>
    <property type="match status" value="2"/>
</dbReference>
<dbReference type="GO" id="GO:0010583">
    <property type="term" value="P:response to cyclopentenone"/>
    <property type="evidence" value="ECO:0007669"/>
    <property type="project" value="EnsemblPlants"/>
</dbReference>
<feature type="domain" description="PB1" evidence="9">
    <location>
        <begin position="138"/>
        <end position="222"/>
    </location>
</feature>
<dbReference type="InterPro" id="IPR003311">
    <property type="entry name" value="AUX_IAA"/>
</dbReference>
<dbReference type="STRING" id="1590841.A0A2R6Q2M6"/>
<evidence type="ECO:0000313" key="11">
    <source>
        <dbReference type="Proteomes" id="UP000241394"/>
    </source>
</evidence>
<dbReference type="Proteomes" id="UP000241394">
    <property type="component" value="Chromosome LG20"/>
</dbReference>
<evidence type="ECO:0000256" key="5">
    <source>
        <dbReference type="ARBA" id="ARBA00023163"/>
    </source>
</evidence>
<dbReference type="OrthoDB" id="778717at2759"/>
<dbReference type="GO" id="GO:0010114">
    <property type="term" value="P:response to red light"/>
    <property type="evidence" value="ECO:0007669"/>
    <property type="project" value="EnsemblPlants"/>
</dbReference>